<feature type="non-terminal residue" evidence="3">
    <location>
        <position position="215"/>
    </location>
</feature>
<organism evidence="3 4">
    <name type="scientific">Neonectria ditissima</name>
    <dbReference type="NCBI Taxonomy" id="78410"/>
    <lineage>
        <taxon>Eukaryota</taxon>
        <taxon>Fungi</taxon>
        <taxon>Dikarya</taxon>
        <taxon>Ascomycota</taxon>
        <taxon>Pezizomycotina</taxon>
        <taxon>Sordariomycetes</taxon>
        <taxon>Hypocreomycetidae</taxon>
        <taxon>Hypocreales</taxon>
        <taxon>Nectriaceae</taxon>
        <taxon>Neonectria</taxon>
    </lineage>
</organism>
<reference evidence="3 4" key="1">
    <citation type="submission" date="2015-09" db="EMBL/GenBank/DDBJ databases">
        <title>Draft genome of a European isolate of the apple canker pathogen Neonectria ditissima.</title>
        <authorList>
            <person name="Gomez-Cortecero A."/>
            <person name="Harrison R.J."/>
            <person name="Armitage A.D."/>
        </authorList>
    </citation>
    <scope>NUCLEOTIDE SEQUENCE [LARGE SCALE GENOMIC DNA]</scope>
    <source>
        <strain evidence="3 4">R09/05</strain>
    </source>
</reference>
<proteinExistence type="predicted"/>
<feature type="compositionally biased region" description="Basic and acidic residues" evidence="2">
    <location>
        <begin position="204"/>
        <end position="215"/>
    </location>
</feature>
<sequence>MSTTSKPPPPTILLPVTMADKRAAVNANRRVANMTSSQIESKRSIDRANQRHCRAKQRTQLGRLQAQVDVLERELEDARRQLRESLERERAWVGVLAGGGGLLAEGGGDGVSGGGAGECGVEGDLDALQEQPAASQPSFSTTAVTSTLNSYSPFDINLPLSNPTWPPAIPSPSRPLPWTDPHPNRLELHPAPRRAHHATRPSHPRHDRDAPPARL</sequence>
<accession>A0A0P7B830</accession>
<feature type="compositionally biased region" description="Pro residues" evidence="2">
    <location>
        <begin position="164"/>
        <end position="180"/>
    </location>
</feature>
<evidence type="ECO:0000256" key="2">
    <source>
        <dbReference type="SAM" id="MobiDB-lite"/>
    </source>
</evidence>
<evidence type="ECO:0000256" key="1">
    <source>
        <dbReference type="SAM" id="Coils"/>
    </source>
</evidence>
<dbReference type="Proteomes" id="UP000050424">
    <property type="component" value="Unassembled WGS sequence"/>
</dbReference>
<keyword evidence="4" id="KW-1185">Reference proteome</keyword>
<feature type="coiled-coil region" evidence="1">
    <location>
        <begin position="54"/>
        <end position="88"/>
    </location>
</feature>
<dbReference type="STRING" id="78410.A0A0P7B830"/>
<feature type="compositionally biased region" description="Basic residues" evidence="2">
    <location>
        <begin position="191"/>
        <end position="203"/>
    </location>
</feature>
<protein>
    <recommendedName>
        <fullName evidence="5">BZIP domain-containing protein</fullName>
    </recommendedName>
</protein>
<keyword evidence="1" id="KW-0175">Coiled coil</keyword>
<dbReference type="OrthoDB" id="4161589at2759"/>
<evidence type="ECO:0000313" key="3">
    <source>
        <dbReference type="EMBL" id="KPM36519.1"/>
    </source>
</evidence>
<dbReference type="AlphaFoldDB" id="A0A0P7B830"/>
<evidence type="ECO:0008006" key="5">
    <source>
        <dbReference type="Google" id="ProtNLM"/>
    </source>
</evidence>
<comment type="caution">
    <text evidence="3">The sequence shown here is derived from an EMBL/GenBank/DDBJ whole genome shotgun (WGS) entry which is preliminary data.</text>
</comment>
<dbReference type="EMBL" id="LKCW01000200">
    <property type="protein sequence ID" value="KPM36519.1"/>
    <property type="molecule type" value="Genomic_DNA"/>
</dbReference>
<gene>
    <name evidence="3" type="ORF">AK830_g10028</name>
</gene>
<dbReference type="CDD" id="cd14688">
    <property type="entry name" value="bZIP_YAP"/>
    <property type="match status" value="1"/>
</dbReference>
<evidence type="ECO:0000313" key="4">
    <source>
        <dbReference type="Proteomes" id="UP000050424"/>
    </source>
</evidence>
<feature type="region of interest" description="Disordered" evidence="2">
    <location>
        <begin position="159"/>
        <end position="215"/>
    </location>
</feature>
<name>A0A0P7B830_9HYPO</name>